<feature type="repeat" description="RCC1" evidence="2">
    <location>
        <begin position="661"/>
        <end position="710"/>
    </location>
</feature>
<dbReference type="InterPro" id="IPR009091">
    <property type="entry name" value="RCC1/BLIP-II"/>
</dbReference>
<comment type="caution">
    <text evidence="4">The sequence shown here is derived from an EMBL/GenBank/DDBJ whole genome shotgun (WGS) entry which is preliminary data.</text>
</comment>
<name>A0A9J6CMP1_POLVA</name>
<sequence length="1131" mass="124894">MWLRKLEYLDEKWLKCNLNAALKDQYFTRAAIFNTLIQDSEISDTKFQPVVNSSGRNSYLRSDGKYYCGAKILNCSCCDGVCGPASSCVCDSCQLVPASLELPDDFQNHQEKANDFSFSSESCFESWMWGPIPDDNQLNTCIKKLLAEQRKICLQASENSLSSFSLKMILCIYERYFVALSRSKCTKSTANNRESLYIDDKSRNYENETKEIPLSKSEKVKHELAKIGTRTALNFFFTSLKRAWKSGDTELCSELLSDTLEAIQLSLEPGGLFDTSSVSTLWMEAIEKSIKFLRQIVCNESEGEQQIPKPDRNIALNLLLELEMQKGNLAGSLEGVLLLLTVAEMSHNNSDNRQTPLSSNGIPLVKILCRYSEINKDNSYLTTSDHHSFSPTESFLRFLSLPDGEEIEEDLIDPQQAAVIIMSHLDRLCRSHLPSKIWTSRIQNYRNQQIISLGYNGLSPEFNIFSSESEDKWMYDYTRNSNYSAPTIDFGANIVVDQIACSENTILLLSTTGEVYEVKLHSDQTKATKVDGFDSTVSKIFSHCEGKHFIAITSNNEVYSWGCGDNGRLGLGDDNLSMQKPTKITALSDKQVVGASCGANYSAVFTNHGELYTFGHGLYGKLGHGSSDDKNVPTLVNALKSHKIIDVACGDTHTLCVNDQGKVFAFGDCDFGKLGVGTTNGAQVPILVESLSNIKNVYCGSHFSMAISCDGNSIYTWGKNGRLGHENIIEDLYVPKKIEGLNGKKVEKVSVGSTHCLLLMENGELFGFGKNDFQQICPPCITKDTVIAKPILTTPPFLKISGISCGSTQSIIWSHSAMICIPPRIPFVVDLSEQTFRLLDQLLSCVCGNIQANASAQTTNNGHPPNQEAECIAVASLNLMCLQFHAMICNNISPKKVGLTGARLKSIKSRILQLSGGNSILKTIQEAAQSALQVGWSILLPTPSERAQTLTSLLPDPSQASAHRFMTDLLVGSIMAEGGLETALNQIIHSESHDCEQLPLLDLLKQLLHNNSTLTQTRLNQLLIENLTKTNDELIITDTSSPSIDLLHKFQRLLLSHICAASNIGNDLSGAESLLESYIILMSSLCVSTLTKAQEVIMQEKENVAIILQCDISDSLLYELLLGLILVQKER</sequence>
<reference evidence="4" key="1">
    <citation type="submission" date="2021-03" db="EMBL/GenBank/DDBJ databases">
        <title>Chromosome level genome of the anhydrobiotic midge Polypedilum vanderplanki.</title>
        <authorList>
            <person name="Yoshida Y."/>
            <person name="Kikawada T."/>
            <person name="Gusev O."/>
        </authorList>
    </citation>
    <scope>NUCLEOTIDE SEQUENCE</scope>
    <source>
        <strain evidence="4">NIAS01</strain>
        <tissue evidence="4">Whole body or cell culture</tissue>
    </source>
</reference>
<keyword evidence="1" id="KW-0677">Repeat</keyword>
<dbReference type="Gene3D" id="2.130.10.30">
    <property type="entry name" value="Regulator of chromosome condensation 1/beta-lactamase-inhibitor protein II"/>
    <property type="match status" value="1"/>
</dbReference>
<dbReference type="PANTHER" id="PTHR22870:SF408">
    <property type="entry name" value="OS09G0560450 PROTEIN"/>
    <property type="match status" value="1"/>
</dbReference>
<evidence type="ECO:0000256" key="1">
    <source>
        <dbReference type="ARBA" id="ARBA00022737"/>
    </source>
</evidence>
<dbReference type="InterPro" id="IPR058923">
    <property type="entry name" value="RCC1-like_dom"/>
</dbReference>
<gene>
    <name evidence="4" type="ORF">PVAND_012209</name>
</gene>
<evidence type="ECO:0000259" key="3">
    <source>
        <dbReference type="Pfam" id="PF25390"/>
    </source>
</evidence>
<dbReference type="SUPFAM" id="SSF50985">
    <property type="entry name" value="RCC1/BLIP-II"/>
    <property type="match status" value="1"/>
</dbReference>
<dbReference type="Pfam" id="PF25390">
    <property type="entry name" value="WD40_RLD"/>
    <property type="match status" value="1"/>
</dbReference>
<feature type="repeat" description="RCC1" evidence="2">
    <location>
        <begin position="609"/>
        <end position="660"/>
    </location>
</feature>
<protein>
    <recommendedName>
        <fullName evidence="3">RCC1-like domain-containing protein</fullName>
    </recommendedName>
</protein>
<dbReference type="OrthoDB" id="239701at2759"/>
<keyword evidence="5" id="KW-1185">Reference proteome</keyword>
<accession>A0A9J6CMP1</accession>
<dbReference type="EMBL" id="JADBJN010000001">
    <property type="protein sequence ID" value="KAG5682891.1"/>
    <property type="molecule type" value="Genomic_DNA"/>
</dbReference>
<evidence type="ECO:0000313" key="5">
    <source>
        <dbReference type="Proteomes" id="UP001107558"/>
    </source>
</evidence>
<feature type="repeat" description="RCC1" evidence="2">
    <location>
        <begin position="712"/>
        <end position="762"/>
    </location>
</feature>
<dbReference type="PANTHER" id="PTHR22870">
    <property type="entry name" value="REGULATOR OF CHROMOSOME CONDENSATION"/>
    <property type="match status" value="1"/>
</dbReference>
<feature type="repeat" description="RCC1" evidence="2">
    <location>
        <begin position="556"/>
        <end position="608"/>
    </location>
</feature>
<organism evidence="4 5">
    <name type="scientific">Polypedilum vanderplanki</name>
    <name type="common">Sleeping chironomid midge</name>
    <dbReference type="NCBI Taxonomy" id="319348"/>
    <lineage>
        <taxon>Eukaryota</taxon>
        <taxon>Metazoa</taxon>
        <taxon>Ecdysozoa</taxon>
        <taxon>Arthropoda</taxon>
        <taxon>Hexapoda</taxon>
        <taxon>Insecta</taxon>
        <taxon>Pterygota</taxon>
        <taxon>Neoptera</taxon>
        <taxon>Endopterygota</taxon>
        <taxon>Diptera</taxon>
        <taxon>Nematocera</taxon>
        <taxon>Chironomoidea</taxon>
        <taxon>Chironomidae</taxon>
        <taxon>Chironominae</taxon>
        <taxon>Polypedilum</taxon>
        <taxon>Polypedilum</taxon>
    </lineage>
</organism>
<dbReference type="AlphaFoldDB" id="A0A9J6CMP1"/>
<dbReference type="Proteomes" id="UP001107558">
    <property type="component" value="Chromosome 1"/>
</dbReference>
<evidence type="ECO:0000313" key="4">
    <source>
        <dbReference type="EMBL" id="KAG5682891.1"/>
    </source>
</evidence>
<proteinExistence type="predicted"/>
<dbReference type="InterPro" id="IPR051210">
    <property type="entry name" value="Ub_ligase/GEF_domain"/>
</dbReference>
<dbReference type="PROSITE" id="PS50012">
    <property type="entry name" value="RCC1_3"/>
    <property type="match status" value="4"/>
</dbReference>
<dbReference type="InterPro" id="IPR000408">
    <property type="entry name" value="Reg_chr_condens"/>
</dbReference>
<evidence type="ECO:0000256" key="2">
    <source>
        <dbReference type="PROSITE-ProRule" id="PRU00235"/>
    </source>
</evidence>
<feature type="domain" description="RCC1-like" evidence="3">
    <location>
        <begin position="542"/>
        <end position="816"/>
    </location>
</feature>
<dbReference type="PRINTS" id="PR00633">
    <property type="entry name" value="RCCNDNSATION"/>
</dbReference>